<dbReference type="EMBL" id="BKZV01000003">
    <property type="protein sequence ID" value="GER83930.1"/>
    <property type="molecule type" value="Genomic_DNA"/>
</dbReference>
<keyword evidence="2" id="KW-1185">Reference proteome</keyword>
<evidence type="ECO:0000313" key="2">
    <source>
        <dbReference type="Proteomes" id="UP000334820"/>
    </source>
</evidence>
<reference evidence="1 2" key="1">
    <citation type="journal article" date="2019" name="Int. J. Syst. Evol. Microbiol.">
        <title>Thermogemmatispora aurantia sp. nov. and Thermogemmatispora argillosa sp. nov., within the class Ktedonobacteria, and emended description of the genus Thermogemmatispora.</title>
        <authorList>
            <person name="Zheng Y."/>
            <person name="Wang C.M."/>
            <person name="Sakai Y."/>
            <person name="Abe K."/>
            <person name="Yokota A."/>
            <person name="Yabe S."/>
        </authorList>
    </citation>
    <scope>NUCLEOTIDE SEQUENCE [LARGE SCALE GENOMIC DNA]</scope>
    <source>
        <strain evidence="1 2">A1-2</strain>
    </source>
</reference>
<comment type="caution">
    <text evidence="1">The sequence shown here is derived from an EMBL/GenBank/DDBJ whole genome shotgun (WGS) entry which is preliminary data.</text>
</comment>
<gene>
    <name evidence="1" type="ORF">KTAU_25670</name>
</gene>
<accession>A0A5J4KB78</accession>
<dbReference type="InterPro" id="IPR029033">
    <property type="entry name" value="His_PPase_superfam"/>
</dbReference>
<dbReference type="Gene3D" id="3.40.50.1240">
    <property type="entry name" value="Phosphoglycerate mutase-like"/>
    <property type="match status" value="1"/>
</dbReference>
<evidence type="ECO:0008006" key="3">
    <source>
        <dbReference type="Google" id="ProtNLM"/>
    </source>
</evidence>
<evidence type="ECO:0000313" key="1">
    <source>
        <dbReference type="EMBL" id="GER83930.1"/>
    </source>
</evidence>
<proteinExistence type="predicted"/>
<dbReference type="Proteomes" id="UP000334820">
    <property type="component" value="Unassembled WGS sequence"/>
</dbReference>
<dbReference type="InterPro" id="IPR013078">
    <property type="entry name" value="His_Pase_superF_clade-1"/>
</dbReference>
<organism evidence="1 2">
    <name type="scientific">Thermogemmatispora aurantia</name>
    <dbReference type="NCBI Taxonomy" id="2045279"/>
    <lineage>
        <taxon>Bacteria</taxon>
        <taxon>Bacillati</taxon>
        <taxon>Chloroflexota</taxon>
        <taxon>Ktedonobacteria</taxon>
        <taxon>Thermogemmatisporales</taxon>
        <taxon>Thermogemmatisporaceae</taxon>
        <taxon>Thermogemmatispora</taxon>
    </lineage>
</organism>
<sequence length="134" mass="14860">MEERTFHALVGLTREQIANRYGTGTLFALEHRSEGLELAGEETLAQAAERVHATVAHILTHPHQRLAIVSHGGPHGWLLASALGLDVRESRLFRLDEASFSIFAFQPEEKGFRLTRIVTLNARMLPAGLLAQNK</sequence>
<dbReference type="Pfam" id="PF00300">
    <property type="entry name" value="His_Phos_1"/>
    <property type="match status" value="1"/>
</dbReference>
<protein>
    <recommendedName>
        <fullName evidence="3">Histidine phosphatase family protein</fullName>
    </recommendedName>
</protein>
<name>A0A5J4KB78_9CHLR</name>
<dbReference type="SUPFAM" id="SSF53254">
    <property type="entry name" value="Phosphoglycerate mutase-like"/>
    <property type="match status" value="1"/>
</dbReference>
<dbReference type="AlphaFoldDB" id="A0A5J4KB78"/>